<dbReference type="SMART" id="SM00448">
    <property type="entry name" value="REC"/>
    <property type="match status" value="1"/>
</dbReference>
<keyword evidence="2" id="KW-0597">Phosphoprotein</keyword>
<dbReference type="GO" id="GO:0032993">
    <property type="term" value="C:protein-DNA complex"/>
    <property type="evidence" value="ECO:0007669"/>
    <property type="project" value="TreeGrafter"/>
</dbReference>
<evidence type="ECO:0000313" key="7">
    <source>
        <dbReference type="Proteomes" id="UP000543030"/>
    </source>
</evidence>
<accession>A0A840RAZ9</accession>
<dbReference type="Gene3D" id="1.10.10.10">
    <property type="entry name" value="Winged helix-like DNA-binding domain superfamily/Winged helix DNA-binding domain"/>
    <property type="match status" value="1"/>
</dbReference>
<dbReference type="SMART" id="SM00862">
    <property type="entry name" value="Trans_reg_C"/>
    <property type="match status" value="1"/>
</dbReference>
<dbReference type="CDD" id="cd00383">
    <property type="entry name" value="trans_reg_C"/>
    <property type="match status" value="1"/>
</dbReference>
<dbReference type="InterPro" id="IPR036388">
    <property type="entry name" value="WH-like_DNA-bd_sf"/>
</dbReference>
<feature type="DNA-binding region" description="OmpR/PhoB-type" evidence="3">
    <location>
        <begin position="121"/>
        <end position="221"/>
    </location>
</feature>
<keyword evidence="7" id="KW-1185">Reference proteome</keyword>
<dbReference type="GO" id="GO:0006355">
    <property type="term" value="P:regulation of DNA-templated transcription"/>
    <property type="evidence" value="ECO:0007669"/>
    <property type="project" value="InterPro"/>
</dbReference>
<dbReference type="GO" id="GO:0000976">
    <property type="term" value="F:transcription cis-regulatory region binding"/>
    <property type="evidence" value="ECO:0007669"/>
    <property type="project" value="TreeGrafter"/>
</dbReference>
<evidence type="ECO:0000259" key="5">
    <source>
        <dbReference type="PROSITE" id="PS51755"/>
    </source>
</evidence>
<dbReference type="Pfam" id="PF00072">
    <property type="entry name" value="Response_reg"/>
    <property type="match status" value="1"/>
</dbReference>
<comment type="caution">
    <text evidence="6">The sequence shown here is derived from an EMBL/GenBank/DDBJ whole genome shotgun (WGS) entry which is preliminary data.</text>
</comment>
<dbReference type="Gene3D" id="6.10.250.690">
    <property type="match status" value="1"/>
</dbReference>
<dbReference type="InterPro" id="IPR001867">
    <property type="entry name" value="OmpR/PhoB-type_DNA-bd"/>
</dbReference>
<sequence>MKPVVLLVEDEAPVASLLLEYLASDGFEPVWQASGHAALDWLAHNEAALVLLDLGLPDIPGMEVCRRVRQASGLPIIMLTGRNTEMDRVLGLELGADDYVCKPFSLREVAARVRTVLRRGQPTPVTRETLTLDDDSGRAHVGGRDVQLTVVEFQLLRLMVARPGRLFSRAQLIDGMYADGRVVTERTVDSHIRKIRQKLAVVAPEHEFIQSAYGAGYRFESTPRRNGTVLSAGNTCLV</sequence>
<feature type="domain" description="Response regulatory" evidence="4">
    <location>
        <begin position="4"/>
        <end position="117"/>
    </location>
</feature>
<evidence type="ECO:0000256" key="2">
    <source>
        <dbReference type="PROSITE-ProRule" id="PRU00169"/>
    </source>
</evidence>
<organism evidence="6 7">
    <name type="scientific">Silvimonas terrae</name>
    <dbReference type="NCBI Taxonomy" id="300266"/>
    <lineage>
        <taxon>Bacteria</taxon>
        <taxon>Pseudomonadati</taxon>
        <taxon>Pseudomonadota</taxon>
        <taxon>Betaproteobacteria</taxon>
        <taxon>Neisseriales</taxon>
        <taxon>Chitinibacteraceae</taxon>
        <taxon>Silvimonas</taxon>
    </lineage>
</organism>
<dbReference type="SUPFAM" id="SSF46894">
    <property type="entry name" value="C-terminal effector domain of the bipartite response regulators"/>
    <property type="match status" value="1"/>
</dbReference>
<proteinExistence type="predicted"/>
<dbReference type="Gene3D" id="3.40.50.2300">
    <property type="match status" value="1"/>
</dbReference>
<dbReference type="RefSeq" id="WP_184096627.1">
    <property type="nucleotide sequence ID" value="NZ_JACHHN010000001.1"/>
</dbReference>
<dbReference type="GO" id="GO:0005829">
    <property type="term" value="C:cytosol"/>
    <property type="evidence" value="ECO:0007669"/>
    <property type="project" value="TreeGrafter"/>
</dbReference>
<dbReference type="PANTHER" id="PTHR48111:SF59">
    <property type="entry name" value="TRANSCRIPTIONAL REGULATORY PROTEIN BAER"/>
    <property type="match status" value="1"/>
</dbReference>
<gene>
    <name evidence="6" type="ORF">HNQ50_000191</name>
</gene>
<dbReference type="GO" id="GO:0000156">
    <property type="term" value="F:phosphorelay response regulator activity"/>
    <property type="evidence" value="ECO:0007669"/>
    <property type="project" value="TreeGrafter"/>
</dbReference>
<protein>
    <submittedName>
        <fullName evidence="6">Two-component system response regulator BaeR</fullName>
    </submittedName>
</protein>
<name>A0A840RAZ9_9NEIS</name>
<dbReference type="PROSITE" id="PS51755">
    <property type="entry name" value="OMPR_PHOB"/>
    <property type="match status" value="1"/>
</dbReference>
<feature type="domain" description="OmpR/PhoB-type" evidence="5">
    <location>
        <begin position="121"/>
        <end position="221"/>
    </location>
</feature>
<dbReference type="AlphaFoldDB" id="A0A840RAZ9"/>
<evidence type="ECO:0000256" key="1">
    <source>
        <dbReference type="ARBA" id="ARBA00023125"/>
    </source>
</evidence>
<dbReference type="PANTHER" id="PTHR48111">
    <property type="entry name" value="REGULATOR OF RPOS"/>
    <property type="match status" value="1"/>
</dbReference>
<dbReference type="InterPro" id="IPR039420">
    <property type="entry name" value="WalR-like"/>
</dbReference>
<evidence type="ECO:0000259" key="4">
    <source>
        <dbReference type="PROSITE" id="PS50110"/>
    </source>
</evidence>
<dbReference type="Proteomes" id="UP000543030">
    <property type="component" value="Unassembled WGS sequence"/>
</dbReference>
<dbReference type="InterPro" id="IPR016032">
    <property type="entry name" value="Sig_transdc_resp-reg_C-effctor"/>
</dbReference>
<evidence type="ECO:0000313" key="6">
    <source>
        <dbReference type="EMBL" id="MBB5189481.1"/>
    </source>
</evidence>
<dbReference type="EMBL" id="JACHHN010000001">
    <property type="protein sequence ID" value="MBB5189481.1"/>
    <property type="molecule type" value="Genomic_DNA"/>
</dbReference>
<feature type="modified residue" description="4-aspartylphosphate" evidence="2">
    <location>
        <position position="53"/>
    </location>
</feature>
<dbReference type="Pfam" id="PF00486">
    <property type="entry name" value="Trans_reg_C"/>
    <property type="match status" value="1"/>
</dbReference>
<keyword evidence="1 3" id="KW-0238">DNA-binding</keyword>
<dbReference type="PROSITE" id="PS50110">
    <property type="entry name" value="RESPONSE_REGULATORY"/>
    <property type="match status" value="1"/>
</dbReference>
<dbReference type="InterPro" id="IPR011006">
    <property type="entry name" value="CheY-like_superfamily"/>
</dbReference>
<dbReference type="SUPFAM" id="SSF52172">
    <property type="entry name" value="CheY-like"/>
    <property type="match status" value="1"/>
</dbReference>
<evidence type="ECO:0000256" key="3">
    <source>
        <dbReference type="PROSITE-ProRule" id="PRU01091"/>
    </source>
</evidence>
<reference evidence="6 7" key="1">
    <citation type="submission" date="2020-08" db="EMBL/GenBank/DDBJ databases">
        <title>Genomic Encyclopedia of Type Strains, Phase IV (KMG-IV): sequencing the most valuable type-strain genomes for metagenomic binning, comparative biology and taxonomic classification.</title>
        <authorList>
            <person name="Goeker M."/>
        </authorList>
    </citation>
    <scope>NUCLEOTIDE SEQUENCE [LARGE SCALE GENOMIC DNA]</scope>
    <source>
        <strain evidence="6 7">DSM 18233</strain>
    </source>
</reference>
<dbReference type="InterPro" id="IPR001789">
    <property type="entry name" value="Sig_transdc_resp-reg_receiver"/>
</dbReference>